<dbReference type="InterPro" id="IPR034733">
    <property type="entry name" value="AcCoA_carboxyl_beta"/>
</dbReference>
<dbReference type="Proteomes" id="UP000324513">
    <property type="component" value="Unassembled WGS sequence"/>
</dbReference>
<feature type="domain" description="CoA carboxyltransferase N-terminal" evidence="2">
    <location>
        <begin position="12"/>
        <end position="270"/>
    </location>
</feature>
<dbReference type="AlphaFoldDB" id="A0ABD5B126"/>
<reference evidence="5 6" key="1">
    <citation type="submission" date="2019-07" db="EMBL/GenBank/DDBJ databases">
        <title>Genomic Encyclopedia of Archaeal and Bacterial Type Strains, Phase II (KMG-II): from individual species to whole genera.</title>
        <authorList>
            <person name="Goeker M."/>
        </authorList>
    </citation>
    <scope>NUCLEOTIDE SEQUENCE [LARGE SCALE GENOMIC DNA]</scope>
    <source>
        <strain evidence="5 6">DSM 14571</strain>
    </source>
</reference>
<feature type="transmembrane region" description="Helical" evidence="1">
    <location>
        <begin position="169"/>
        <end position="189"/>
    </location>
</feature>
<dbReference type="EMBL" id="VNHK01000008">
    <property type="protein sequence ID" value="TYO90349.1"/>
    <property type="molecule type" value="Genomic_DNA"/>
</dbReference>
<keyword evidence="4" id="KW-0808">Transferase</keyword>
<dbReference type="FunFam" id="3.90.226.10:FF:000004">
    <property type="entry name" value="Methylcrotonoyl-CoA carboxylase beta chain"/>
    <property type="match status" value="1"/>
</dbReference>
<dbReference type="PROSITE" id="PS50980">
    <property type="entry name" value="COA_CT_NTER"/>
    <property type="match status" value="1"/>
</dbReference>
<sequence>MDIEFNKREDQNKLKLSEINQVLNQVKKGGGEKRLQKLRDEGKMTARERVEYLLDNIENAIEIGALAGYEMYAEHGGCPSGGVVVMMGHVSGRQCIVVANDASVKAGAWFPITGKKNLRAQEIAMENRLPIIYLVDSAGVYLPMQDEIFPDKEHFGRIFRNNAKMSSMGIVQIAAVMGSCVAGGAYLPIMSDEAMIVDKTGSIFLAGSYLVKAAIGENIDNETLGGATTHCEVSGVTDYKAKDDKDALNRIKNIMKSLGDYDKAGFDRIEPAQPKENPDDIFGIMPASRAEQYDTYDIIKRLVDNSEYEEYKPDYGKTIVCATARIDGWSVGIVANQRKLVKSGKGEMQFGGVIYSDSADKATRFIANCNQRKIPLVFLQDVTGFMVGSKSEHGGIIKDGAKMVNAVSNSVVPKFTIITGNSFGAGNYAMCGKAYDPRLIAAWPWAELAVMGGAQAAKVLLQIQEATLKKQGKELSAEEHQELLDKITQNYNKQTQATYSAARLWTDAIINPLDTRKWISMGIEAANHSPITEKFNLGVIQV</sequence>
<evidence type="ECO:0000256" key="1">
    <source>
        <dbReference type="SAM" id="Phobius"/>
    </source>
</evidence>
<dbReference type="Gene3D" id="3.90.226.10">
    <property type="entry name" value="2-enoyl-CoA Hydratase, Chain A, domain 1"/>
    <property type="match status" value="2"/>
</dbReference>
<keyword evidence="1" id="KW-0472">Membrane</keyword>
<dbReference type="SUPFAM" id="SSF52096">
    <property type="entry name" value="ClpP/crotonase"/>
    <property type="match status" value="2"/>
</dbReference>
<name>A0ABD5B126_ELIMR</name>
<dbReference type="Pfam" id="PF01039">
    <property type="entry name" value="Carboxyl_trans"/>
    <property type="match status" value="1"/>
</dbReference>
<dbReference type="InterPro" id="IPR029045">
    <property type="entry name" value="ClpP/crotonase-like_dom_sf"/>
</dbReference>
<evidence type="ECO:0000313" key="6">
    <source>
        <dbReference type="Proteomes" id="UP000324513"/>
    </source>
</evidence>
<dbReference type="PROSITE" id="PS50989">
    <property type="entry name" value="COA_CT_CTER"/>
    <property type="match status" value="1"/>
</dbReference>
<dbReference type="GO" id="GO:0016740">
    <property type="term" value="F:transferase activity"/>
    <property type="evidence" value="ECO:0007669"/>
    <property type="project" value="UniProtKB-KW"/>
</dbReference>
<evidence type="ECO:0000259" key="3">
    <source>
        <dbReference type="PROSITE" id="PS50989"/>
    </source>
</evidence>
<gene>
    <name evidence="5" type="ORF">LX74_02602</name>
    <name evidence="4" type="ORF">QT385_00690</name>
</gene>
<evidence type="ECO:0000313" key="5">
    <source>
        <dbReference type="EMBL" id="TYO90349.1"/>
    </source>
</evidence>
<dbReference type="Proteomes" id="UP001239265">
    <property type="component" value="Unassembled WGS sequence"/>
</dbReference>
<evidence type="ECO:0000313" key="4">
    <source>
        <dbReference type="EMBL" id="MDQ8747142.1"/>
    </source>
</evidence>
<dbReference type="RefSeq" id="WP_065081100.1">
    <property type="nucleotide sequence ID" value="NZ_CP040516.1"/>
</dbReference>
<dbReference type="InterPro" id="IPR011763">
    <property type="entry name" value="COA_CT_C"/>
</dbReference>
<evidence type="ECO:0000313" key="7">
    <source>
        <dbReference type="Proteomes" id="UP001239265"/>
    </source>
</evidence>
<dbReference type="PANTHER" id="PTHR22855:SF13">
    <property type="entry name" value="METHYLCROTONOYL-COA CARBOXYLASE BETA CHAIN, MITOCHONDRIAL"/>
    <property type="match status" value="1"/>
</dbReference>
<keyword evidence="1" id="KW-0812">Transmembrane</keyword>
<accession>A0ABD5B126</accession>
<dbReference type="EMBL" id="JAUCQJ010000001">
    <property type="protein sequence ID" value="MDQ8747142.1"/>
    <property type="molecule type" value="Genomic_DNA"/>
</dbReference>
<dbReference type="PANTHER" id="PTHR22855">
    <property type="entry name" value="ACETYL, PROPIONYL, PYRUVATE, AND GLUTACONYL CARBOXYLASE-RELATED"/>
    <property type="match status" value="1"/>
</dbReference>
<dbReference type="InterPro" id="IPR011762">
    <property type="entry name" value="COA_CT_N"/>
</dbReference>
<reference evidence="4 7" key="2">
    <citation type="submission" date="2023-06" db="EMBL/GenBank/DDBJ databases">
        <title>Nosocomial Elizabethkingia miricola genome.</title>
        <authorList>
            <person name="Morgado S."/>
            <person name="Fonseca E."/>
            <person name="Freitas F."/>
            <person name="Vicente A.C."/>
        </authorList>
    </citation>
    <scope>NUCLEOTIDE SEQUENCE [LARGE SCALE GENOMIC DNA]</scope>
    <source>
        <strain evidence="4 7">EM15</strain>
    </source>
</reference>
<evidence type="ECO:0000259" key="2">
    <source>
        <dbReference type="PROSITE" id="PS50980"/>
    </source>
</evidence>
<organism evidence="4 7">
    <name type="scientific">Elizabethkingia miricola</name>
    <name type="common">Chryseobacterium miricola</name>
    <dbReference type="NCBI Taxonomy" id="172045"/>
    <lineage>
        <taxon>Bacteria</taxon>
        <taxon>Pseudomonadati</taxon>
        <taxon>Bacteroidota</taxon>
        <taxon>Flavobacteriia</taxon>
        <taxon>Flavobacteriales</taxon>
        <taxon>Weeksellaceae</taxon>
        <taxon>Elizabethkingia</taxon>
    </lineage>
</organism>
<keyword evidence="6" id="KW-1185">Reference proteome</keyword>
<keyword evidence="1" id="KW-1133">Transmembrane helix</keyword>
<dbReference type="FunFam" id="3.90.226.10:FF:000030">
    <property type="entry name" value="Acetyl-CoA carboxylase carboxyltransferase subunit"/>
    <property type="match status" value="1"/>
</dbReference>
<dbReference type="InterPro" id="IPR045190">
    <property type="entry name" value="MCCB/AccD1-like"/>
</dbReference>
<comment type="caution">
    <text evidence="4">The sequence shown here is derived from an EMBL/GenBank/DDBJ whole genome shotgun (WGS) entry which is preliminary data.</text>
</comment>
<proteinExistence type="predicted"/>
<protein>
    <submittedName>
        <fullName evidence="5">Acetyl-CoA carboxylase carboxyltransferase component</fullName>
    </submittedName>
    <submittedName>
        <fullName evidence="4">Carboxyl transferase domain-containing protein</fullName>
    </submittedName>
</protein>
<feature type="domain" description="CoA carboxyltransferase C-terminal" evidence="3">
    <location>
        <begin position="277"/>
        <end position="533"/>
    </location>
</feature>